<dbReference type="GO" id="GO:0003743">
    <property type="term" value="F:translation initiation factor activity"/>
    <property type="evidence" value="ECO:0007669"/>
    <property type="project" value="UniProtKB-KW"/>
</dbReference>
<keyword evidence="1" id="KW-0648">Protein biosynthesis</keyword>
<dbReference type="OrthoDB" id="2473397at2"/>
<proteinExistence type="predicted"/>
<reference evidence="1 2" key="1">
    <citation type="submission" date="2018-12" db="EMBL/GenBank/DDBJ databases">
        <title>Complete genome of Nonlabens sp. MJ115.</title>
        <authorList>
            <person name="Choi H.S."/>
            <person name="Jung J."/>
        </authorList>
    </citation>
    <scope>NUCLEOTIDE SEQUENCE [LARGE SCALE GENOMIC DNA]</scope>
    <source>
        <strain evidence="1 2">MJ115</strain>
    </source>
</reference>
<sequence length="110" mass="12799">MLFTVQATFSQATKKLNEATIEKLVATKIDMDKAGQFNDRYTIYIYQGDVQKANSTKSRYDNLGLPWKSELKYEEPNMKVYVGKYRSRLEAERALLEVRKVFPNARVLKP</sequence>
<accession>A0A3S9N1B2</accession>
<gene>
    <name evidence="1" type="ORF">EJ995_01200</name>
</gene>
<name>A0A3S9N1B2_9FLAO</name>
<organism evidence="1 2">
    <name type="scientific">Nonlabens ponticola</name>
    <dbReference type="NCBI Taxonomy" id="2496866"/>
    <lineage>
        <taxon>Bacteria</taxon>
        <taxon>Pseudomonadati</taxon>
        <taxon>Bacteroidota</taxon>
        <taxon>Flavobacteriia</taxon>
        <taxon>Flavobacteriales</taxon>
        <taxon>Flavobacteriaceae</taxon>
        <taxon>Nonlabens</taxon>
    </lineage>
</organism>
<dbReference type="AlphaFoldDB" id="A0A3S9N1B2"/>
<keyword evidence="2" id="KW-1185">Reference proteome</keyword>
<protein>
    <submittedName>
        <fullName evidence="1">Translation initiation factor IF-2</fullName>
    </submittedName>
</protein>
<evidence type="ECO:0000313" key="1">
    <source>
        <dbReference type="EMBL" id="AZQ45132.1"/>
    </source>
</evidence>
<keyword evidence="1" id="KW-0396">Initiation factor</keyword>
<dbReference type="Proteomes" id="UP000279600">
    <property type="component" value="Chromosome"/>
</dbReference>
<evidence type="ECO:0000313" key="2">
    <source>
        <dbReference type="Proteomes" id="UP000279600"/>
    </source>
</evidence>
<dbReference type="EMBL" id="CP034549">
    <property type="protein sequence ID" value="AZQ45132.1"/>
    <property type="molecule type" value="Genomic_DNA"/>
</dbReference>
<dbReference type="KEGG" id="noj:EJ995_01200"/>